<dbReference type="InterPro" id="IPR036291">
    <property type="entry name" value="NAD(P)-bd_dom_sf"/>
</dbReference>
<dbReference type="AlphaFoldDB" id="A0A3A3G9Q4"/>
<accession>A0A3A3G9Q4</accession>
<dbReference type="Pfam" id="PF08240">
    <property type="entry name" value="ADH_N"/>
    <property type="match status" value="1"/>
</dbReference>
<keyword evidence="2 6" id="KW-0479">Metal-binding</keyword>
<dbReference type="EMBL" id="QYUQ01000002">
    <property type="protein sequence ID" value="RJG03312.1"/>
    <property type="molecule type" value="Genomic_DNA"/>
</dbReference>
<evidence type="ECO:0000256" key="4">
    <source>
        <dbReference type="ARBA" id="ARBA00023002"/>
    </source>
</evidence>
<dbReference type="PROSITE" id="PS00059">
    <property type="entry name" value="ADH_ZINC"/>
    <property type="match status" value="1"/>
</dbReference>
<comment type="caution">
    <text evidence="8">The sequence shown here is derived from an EMBL/GenBank/DDBJ whole genome shotgun (WGS) entry which is preliminary data.</text>
</comment>
<keyword evidence="9" id="KW-1185">Reference proteome</keyword>
<dbReference type="SUPFAM" id="SSF50129">
    <property type="entry name" value="GroES-like"/>
    <property type="match status" value="2"/>
</dbReference>
<reference evidence="9" key="1">
    <citation type="submission" date="2018-09" db="EMBL/GenBank/DDBJ databases">
        <authorList>
            <person name="Zhu H."/>
        </authorList>
    </citation>
    <scope>NUCLEOTIDE SEQUENCE [LARGE SCALE GENOMIC DNA]</scope>
    <source>
        <strain evidence="9">K1S02-23</strain>
    </source>
</reference>
<dbReference type="RefSeq" id="WP_119786807.1">
    <property type="nucleotide sequence ID" value="NZ_QYUQ01000002.1"/>
</dbReference>
<evidence type="ECO:0000256" key="5">
    <source>
        <dbReference type="ARBA" id="ARBA00023027"/>
    </source>
</evidence>
<evidence type="ECO:0000259" key="7">
    <source>
        <dbReference type="SMART" id="SM00829"/>
    </source>
</evidence>
<keyword evidence="3 6" id="KW-0862">Zinc</keyword>
<keyword evidence="4" id="KW-0560">Oxidoreductase</keyword>
<gene>
    <name evidence="8" type="ORF">D3878_18375</name>
</gene>
<dbReference type="GO" id="GO:0005829">
    <property type="term" value="C:cytosol"/>
    <property type="evidence" value="ECO:0007669"/>
    <property type="project" value="TreeGrafter"/>
</dbReference>
<sequence length="377" mass="39343">MRMIAAVMYEQGLPAPFAESKPFRIEEVELDGPGEGEVLVEVRGAGLCHSDLSVIEGMRKRPLPVVGGHEGAGIVQEVGRGVTGFKPGDHVTLAAVAGCGQCRFCLVGRPGLCQAVSGAKAEGLLGNGARRLRLANGGRLNHYSGISVFAQYAVVTPQSLIKIDHSVPLDVAALFGCAVVTGAGAVFNSAKVKPGASVAIFGLGGVGLTAVMAAREAGAARIIGLDVLPGKFDLARAVGATDCFDVRDPETIQKVLDLTNGGVDHAFEISGNLGALEMAQKITVRGGEVVGVGVGKSTSTFTIPHLPWVCEERVLRGSYMGGGVPQNDVPVYVDMYLRGRLPVDRLRSEHIGFDRLNEGFDLLHGGGVVRQILLPHG</sequence>
<dbReference type="SUPFAM" id="SSF51735">
    <property type="entry name" value="NAD(P)-binding Rossmann-fold domains"/>
    <property type="match status" value="1"/>
</dbReference>
<organism evidence="8 9">
    <name type="scientific">Noviherbaspirillum sedimenti</name>
    <dbReference type="NCBI Taxonomy" id="2320865"/>
    <lineage>
        <taxon>Bacteria</taxon>
        <taxon>Pseudomonadati</taxon>
        <taxon>Pseudomonadota</taxon>
        <taxon>Betaproteobacteria</taxon>
        <taxon>Burkholderiales</taxon>
        <taxon>Oxalobacteraceae</taxon>
        <taxon>Noviherbaspirillum</taxon>
    </lineage>
</organism>
<evidence type="ECO:0000256" key="3">
    <source>
        <dbReference type="ARBA" id="ARBA00022833"/>
    </source>
</evidence>
<dbReference type="InterPro" id="IPR013149">
    <property type="entry name" value="ADH-like_C"/>
</dbReference>
<comment type="cofactor">
    <cofactor evidence="1 6">
        <name>Zn(2+)</name>
        <dbReference type="ChEBI" id="CHEBI:29105"/>
    </cofactor>
</comment>
<dbReference type="Proteomes" id="UP000266327">
    <property type="component" value="Unassembled WGS sequence"/>
</dbReference>
<dbReference type="Pfam" id="PF00107">
    <property type="entry name" value="ADH_zinc_N"/>
    <property type="match status" value="1"/>
</dbReference>
<feature type="domain" description="Enoyl reductase (ER)" evidence="7">
    <location>
        <begin position="18"/>
        <end position="374"/>
    </location>
</feature>
<dbReference type="Gene3D" id="3.40.50.720">
    <property type="entry name" value="NAD(P)-binding Rossmann-like Domain"/>
    <property type="match status" value="1"/>
</dbReference>
<protein>
    <submittedName>
        <fullName evidence="8">Alcohol dehydrogenase</fullName>
    </submittedName>
</protein>
<dbReference type="GO" id="GO:0051903">
    <property type="term" value="F:S-(hydroxymethyl)glutathione dehydrogenase [NAD(P)+] activity"/>
    <property type="evidence" value="ECO:0007669"/>
    <property type="project" value="TreeGrafter"/>
</dbReference>
<comment type="similarity">
    <text evidence="6">Belongs to the zinc-containing alcohol dehydrogenase family.</text>
</comment>
<dbReference type="PANTHER" id="PTHR43880">
    <property type="entry name" value="ALCOHOL DEHYDROGENASE"/>
    <property type="match status" value="1"/>
</dbReference>
<dbReference type="InterPro" id="IPR013154">
    <property type="entry name" value="ADH-like_N"/>
</dbReference>
<dbReference type="GO" id="GO:0046294">
    <property type="term" value="P:formaldehyde catabolic process"/>
    <property type="evidence" value="ECO:0007669"/>
    <property type="project" value="TreeGrafter"/>
</dbReference>
<name>A0A3A3G9Q4_9BURK</name>
<dbReference type="InterPro" id="IPR002328">
    <property type="entry name" value="ADH_Zn_CS"/>
</dbReference>
<dbReference type="InterPro" id="IPR020843">
    <property type="entry name" value="ER"/>
</dbReference>
<dbReference type="InterPro" id="IPR011032">
    <property type="entry name" value="GroES-like_sf"/>
</dbReference>
<proteinExistence type="inferred from homology"/>
<dbReference type="OrthoDB" id="9770544at2"/>
<evidence type="ECO:0000313" key="8">
    <source>
        <dbReference type="EMBL" id="RJG03312.1"/>
    </source>
</evidence>
<dbReference type="FunFam" id="3.40.50.720:FF:000003">
    <property type="entry name" value="S-(hydroxymethyl)glutathione dehydrogenase"/>
    <property type="match status" value="1"/>
</dbReference>
<keyword evidence="5" id="KW-0520">NAD</keyword>
<dbReference type="PANTHER" id="PTHR43880:SF12">
    <property type="entry name" value="ALCOHOL DEHYDROGENASE CLASS-3"/>
    <property type="match status" value="1"/>
</dbReference>
<evidence type="ECO:0000256" key="1">
    <source>
        <dbReference type="ARBA" id="ARBA00001947"/>
    </source>
</evidence>
<evidence type="ECO:0000313" key="9">
    <source>
        <dbReference type="Proteomes" id="UP000266327"/>
    </source>
</evidence>
<evidence type="ECO:0000256" key="6">
    <source>
        <dbReference type="RuleBase" id="RU361277"/>
    </source>
</evidence>
<dbReference type="GO" id="GO:0008270">
    <property type="term" value="F:zinc ion binding"/>
    <property type="evidence" value="ECO:0007669"/>
    <property type="project" value="InterPro"/>
</dbReference>
<dbReference type="SMART" id="SM00829">
    <property type="entry name" value="PKS_ER"/>
    <property type="match status" value="1"/>
</dbReference>
<dbReference type="Gene3D" id="3.90.180.10">
    <property type="entry name" value="Medium-chain alcohol dehydrogenases, catalytic domain"/>
    <property type="match status" value="1"/>
</dbReference>
<evidence type="ECO:0000256" key="2">
    <source>
        <dbReference type="ARBA" id="ARBA00022723"/>
    </source>
</evidence>